<dbReference type="Proteomes" id="UP000184267">
    <property type="component" value="Unassembled WGS sequence"/>
</dbReference>
<dbReference type="InterPro" id="IPR007639">
    <property type="entry name" value="Gln-tRNA-synth_Ib_RNA-bd_N"/>
</dbReference>
<dbReference type="Pfam" id="PF04558">
    <property type="entry name" value="tRNA_synt_1c_R1"/>
    <property type="match status" value="1"/>
</dbReference>
<sequence length="844" mass="93839">MAPKADAPETAELVELFKKIGLTQAKAAEAAKNPKSAGTLRGIIESHDLVNKQLDDKQAVLLAALVVPGSKLGEAERSYAVDAILDGRLKTTDQVSEAAKYLDAHPAPVNDAEFDQACGVGFSITAEELATRVKEYVTSSALAGWNNLGQAIGGLKSTDLRWASPLELKNAVEAAFLEKFGAKEAAKPKGKEPKKAAAAKPAASDEQAAASSSRSVFQEGFLGHLHKVGGNPQIHPHLREQHLAATKGIVHTRFPPEPNGYLHIGHSKAIFVNFGYAAYHSGHCYLRFDDTNPEAEEGRYFESILETVRWLGYEPWKITYSSDYFDQLYELAVELIRRDKGYICHCTAEEIFANRGGEERGPRKACAHRTRPIEESLAEFEKMRDGTYKPGEAILRMKQDLESGNTMMWDLVAYRVLNSPHHRTGAKWRIYPTYDFTHCLCDSFENITHSLCTTEFIASRESYEWLCDALEVYKPRQSEYGRLNVTGTIMSKRKILQLVKEGHVRDWDDPRMYTLIALRRRGVPPGAILSFVSSLGVSTSATNIQAVRFEQTIRQYLEDVVPRLLMVLRPLKVTIENLPEDFLLWLEKPLHSKVPELGSSKVPLTRTLYIDEDDFRREDSKDYFRLAPGKTVGLFQAPWPITYVSHKTDASGKVTEVICRAENEGAPKKPKAYVQWVAEHRASGSPVVVHETRIFHQLFKSENPAAAVPDFLADINPDSLEIVKGAMVEVGFWRLAKKAFADAKAESTQRTNAALKATAEASGPVVKGAPTHEHDDTPKATSEQLVGKECIRFQGLRVAYFAVDKDSKLATLEEAESIEAGRREGDYLVLNRIVSLKEDSGKST</sequence>
<comment type="catalytic activity">
    <reaction evidence="8">
        <text>tRNA(Gln) + L-glutamine + ATP = L-glutaminyl-tRNA(Gln) + AMP + diphosphate</text>
        <dbReference type="Rhea" id="RHEA:20121"/>
        <dbReference type="Rhea" id="RHEA-COMP:9662"/>
        <dbReference type="Rhea" id="RHEA-COMP:9681"/>
        <dbReference type="ChEBI" id="CHEBI:30616"/>
        <dbReference type="ChEBI" id="CHEBI:33019"/>
        <dbReference type="ChEBI" id="CHEBI:58359"/>
        <dbReference type="ChEBI" id="CHEBI:78442"/>
        <dbReference type="ChEBI" id="CHEBI:78521"/>
        <dbReference type="ChEBI" id="CHEBI:456215"/>
        <dbReference type="EC" id="6.1.1.18"/>
    </reaction>
</comment>
<dbReference type="NCBIfam" id="TIGR00440">
    <property type="entry name" value="glnS"/>
    <property type="match status" value="1"/>
</dbReference>
<organism evidence="16 17">
    <name type="scientific">Trametes pubescens</name>
    <name type="common">White-rot fungus</name>
    <dbReference type="NCBI Taxonomy" id="154538"/>
    <lineage>
        <taxon>Eukaryota</taxon>
        <taxon>Fungi</taxon>
        <taxon>Dikarya</taxon>
        <taxon>Basidiomycota</taxon>
        <taxon>Agaricomycotina</taxon>
        <taxon>Agaricomycetes</taxon>
        <taxon>Polyporales</taxon>
        <taxon>Polyporaceae</taxon>
        <taxon>Trametes</taxon>
    </lineage>
</organism>
<dbReference type="CDD" id="cd00807">
    <property type="entry name" value="GlnRS_core"/>
    <property type="match status" value="1"/>
</dbReference>
<dbReference type="InterPro" id="IPR007638">
    <property type="entry name" value="Gln-tRNA-synth_Ib_RNA-bd_2"/>
</dbReference>
<dbReference type="GO" id="GO:0005829">
    <property type="term" value="C:cytosol"/>
    <property type="evidence" value="ECO:0007669"/>
    <property type="project" value="TreeGrafter"/>
</dbReference>
<evidence type="ECO:0000256" key="10">
    <source>
        <dbReference type="SAM" id="MobiDB-lite"/>
    </source>
</evidence>
<keyword evidence="3 9" id="KW-0436">Ligase</keyword>
<evidence type="ECO:0000256" key="7">
    <source>
        <dbReference type="ARBA" id="ARBA00023146"/>
    </source>
</evidence>
<dbReference type="Pfam" id="PF04557">
    <property type="entry name" value="tRNA_synt_1c_R2"/>
    <property type="match status" value="1"/>
</dbReference>
<evidence type="ECO:0000259" key="14">
    <source>
        <dbReference type="Pfam" id="PF04558"/>
    </source>
</evidence>
<dbReference type="EC" id="6.1.1.18" evidence="2"/>
<name>A0A1M2VRZ4_TRAPU</name>
<evidence type="ECO:0000256" key="1">
    <source>
        <dbReference type="ARBA" id="ARBA00005594"/>
    </source>
</evidence>
<evidence type="ECO:0000256" key="2">
    <source>
        <dbReference type="ARBA" id="ARBA00012836"/>
    </source>
</evidence>
<dbReference type="Pfam" id="PF03950">
    <property type="entry name" value="tRNA-synt_1c_C"/>
    <property type="match status" value="1"/>
</dbReference>
<evidence type="ECO:0000259" key="11">
    <source>
        <dbReference type="Pfam" id="PF00749"/>
    </source>
</evidence>
<evidence type="ECO:0000313" key="17">
    <source>
        <dbReference type="Proteomes" id="UP000184267"/>
    </source>
</evidence>
<evidence type="ECO:0000256" key="5">
    <source>
        <dbReference type="ARBA" id="ARBA00022840"/>
    </source>
</evidence>
<feature type="domain" description="Glutaminyl-tRNA synthetase class Ib non-specific RNA-binding" evidence="13">
    <location>
        <begin position="169"/>
        <end position="242"/>
    </location>
</feature>
<keyword evidence="7 9" id="KW-0030">Aminoacyl-tRNA synthetase</keyword>
<accession>A0A1M2VRZ4</accession>
<reference evidence="16 17" key="1">
    <citation type="submission" date="2016-10" db="EMBL/GenBank/DDBJ databases">
        <title>Genome sequence of the basidiomycete white-rot fungus Trametes pubescens.</title>
        <authorList>
            <person name="Makela M.R."/>
            <person name="Granchi Z."/>
            <person name="Peng M."/>
            <person name="De Vries R.P."/>
            <person name="Grigoriev I."/>
            <person name="Riley R."/>
            <person name="Hilden K."/>
        </authorList>
    </citation>
    <scope>NUCLEOTIDE SEQUENCE [LARGE SCALE GENOMIC DNA]</scope>
    <source>
        <strain evidence="16 17">FBCC735</strain>
    </source>
</reference>
<comment type="similarity">
    <text evidence="1 9">Belongs to the class-I aminoacyl-tRNA synthetase family.</text>
</comment>
<dbReference type="InterPro" id="IPR004514">
    <property type="entry name" value="Gln-tRNA-synth"/>
</dbReference>
<dbReference type="STRING" id="154538.A0A1M2VRZ4"/>
<feature type="region of interest" description="Disordered" evidence="10">
    <location>
        <begin position="758"/>
        <end position="781"/>
    </location>
</feature>
<dbReference type="GO" id="GO:0006425">
    <property type="term" value="P:glutaminyl-tRNA aminoacylation"/>
    <property type="evidence" value="ECO:0007669"/>
    <property type="project" value="InterPro"/>
</dbReference>
<dbReference type="PRINTS" id="PR00987">
    <property type="entry name" value="TRNASYNTHGLU"/>
</dbReference>
<protein>
    <recommendedName>
        <fullName evidence="2">glutamine--tRNA ligase</fullName>
        <ecNumber evidence="2">6.1.1.18</ecNumber>
    </recommendedName>
</protein>
<evidence type="ECO:0000259" key="15">
    <source>
        <dbReference type="Pfam" id="PF20974"/>
    </source>
</evidence>
<dbReference type="EMBL" id="MNAD01000785">
    <property type="protein sequence ID" value="OJT10371.1"/>
    <property type="molecule type" value="Genomic_DNA"/>
</dbReference>
<dbReference type="InterPro" id="IPR020058">
    <property type="entry name" value="Glu/Gln-tRNA-synth_Ib_cat-dom"/>
</dbReference>
<keyword evidence="6 9" id="KW-0648">Protein biosynthesis</keyword>
<dbReference type="FunFam" id="2.40.240.10:FF:000007">
    <property type="entry name" value="Glutamine--tRNA ligase"/>
    <property type="match status" value="1"/>
</dbReference>
<dbReference type="InterPro" id="IPR020059">
    <property type="entry name" value="Glu/Gln-tRNA-synth_Ib_codon-bd"/>
</dbReference>
<evidence type="ECO:0000256" key="6">
    <source>
        <dbReference type="ARBA" id="ARBA00022917"/>
    </source>
</evidence>
<dbReference type="InterPro" id="IPR042558">
    <property type="entry name" value="Gln-tRNA-synth_Ib_RNA-bd_N_1"/>
</dbReference>
<dbReference type="SUPFAM" id="SSF52374">
    <property type="entry name" value="Nucleotidylyl transferase"/>
    <property type="match status" value="1"/>
</dbReference>
<dbReference type="OMA" id="TWCIYPM"/>
<dbReference type="InterPro" id="IPR000924">
    <property type="entry name" value="Glu/Gln-tRNA-synth"/>
</dbReference>
<evidence type="ECO:0000256" key="4">
    <source>
        <dbReference type="ARBA" id="ARBA00022741"/>
    </source>
</evidence>
<dbReference type="Gene3D" id="2.40.240.10">
    <property type="entry name" value="Ribosomal Protein L25, Chain P"/>
    <property type="match status" value="2"/>
</dbReference>
<keyword evidence="5 9" id="KW-0067">ATP-binding</keyword>
<proteinExistence type="inferred from homology"/>
<feature type="domain" description="Glutaminyl-tRNA synthetase class Ib non-specific RNA-binding" evidence="14">
    <location>
        <begin position="12"/>
        <end position="165"/>
    </location>
</feature>
<keyword evidence="4 9" id="KW-0547">Nucleotide-binding</keyword>
<dbReference type="PANTHER" id="PTHR43097">
    <property type="entry name" value="GLUTAMINE-TRNA LIGASE"/>
    <property type="match status" value="1"/>
</dbReference>
<dbReference type="Pfam" id="PF00749">
    <property type="entry name" value="tRNA-synt_1c"/>
    <property type="match status" value="1"/>
</dbReference>
<evidence type="ECO:0000313" key="16">
    <source>
        <dbReference type="EMBL" id="OJT10371.1"/>
    </source>
</evidence>
<evidence type="ECO:0000259" key="13">
    <source>
        <dbReference type="Pfam" id="PF04557"/>
    </source>
</evidence>
<dbReference type="InterPro" id="IPR011035">
    <property type="entry name" value="Ribosomal_bL25/Gln-tRNA_synth"/>
</dbReference>
<dbReference type="AlphaFoldDB" id="A0A1M2VRZ4"/>
<evidence type="ECO:0000256" key="8">
    <source>
        <dbReference type="ARBA" id="ARBA00048270"/>
    </source>
</evidence>
<evidence type="ECO:0000256" key="3">
    <source>
        <dbReference type="ARBA" id="ARBA00022598"/>
    </source>
</evidence>
<feature type="domain" description="tRNA synthetases class I (E and Q) anti-codon binding" evidence="15">
    <location>
        <begin position="674"/>
        <end position="732"/>
    </location>
</feature>
<dbReference type="Pfam" id="PF20974">
    <property type="entry name" value="tRNA-synt_1c_C2"/>
    <property type="match status" value="1"/>
</dbReference>
<evidence type="ECO:0000256" key="9">
    <source>
        <dbReference type="RuleBase" id="RU363037"/>
    </source>
</evidence>
<dbReference type="OrthoDB" id="10250478at2759"/>
<gene>
    <name evidence="16" type="ORF">TRAPUB_13130</name>
</gene>
<comment type="caution">
    <text evidence="16">The sequence shown here is derived from an EMBL/GenBank/DDBJ whole genome shotgun (WGS) entry which is preliminary data.</text>
</comment>
<feature type="domain" description="Glutamyl/glutaminyl-tRNA synthetase class Ib anti-codon binding" evidence="12">
    <location>
        <begin position="562"/>
        <end position="661"/>
    </location>
</feature>
<dbReference type="InterPro" id="IPR014729">
    <property type="entry name" value="Rossmann-like_a/b/a_fold"/>
</dbReference>
<dbReference type="InterPro" id="IPR020056">
    <property type="entry name" value="Rbsml_bL25/Gln-tRNA_synth_N"/>
</dbReference>
<dbReference type="PANTHER" id="PTHR43097:SF4">
    <property type="entry name" value="GLUTAMINE--TRNA LIGASE"/>
    <property type="match status" value="1"/>
</dbReference>
<feature type="compositionally biased region" description="Low complexity" evidence="10">
    <location>
        <begin position="196"/>
        <end position="209"/>
    </location>
</feature>
<dbReference type="Gene3D" id="1.10.8.1290">
    <property type="entry name" value="Glutaminyl-tRNA synthetase, non-specific RNA binding region part 1, domain 1"/>
    <property type="match status" value="1"/>
</dbReference>
<evidence type="ECO:0000259" key="12">
    <source>
        <dbReference type="Pfam" id="PF03950"/>
    </source>
</evidence>
<dbReference type="InterPro" id="IPR050132">
    <property type="entry name" value="Gln/Glu-tRNA_Ligase"/>
</dbReference>
<dbReference type="Gene3D" id="3.40.50.620">
    <property type="entry name" value="HUPs"/>
    <property type="match status" value="1"/>
</dbReference>
<feature type="region of interest" description="Disordered" evidence="10">
    <location>
        <begin position="187"/>
        <end position="209"/>
    </location>
</feature>
<dbReference type="GO" id="GO:0004819">
    <property type="term" value="F:glutamine-tRNA ligase activity"/>
    <property type="evidence" value="ECO:0007669"/>
    <property type="project" value="UniProtKB-EC"/>
</dbReference>
<dbReference type="GO" id="GO:0005524">
    <property type="term" value="F:ATP binding"/>
    <property type="evidence" value="ECO:0007669"/>
    <property type="project" value="UniProtKB-KW"/>
</dbReference>
<dbReference type="InterPro" id="IPR049437">
    <property type="entry name" value="tRNA-synt_1c_C2"/>
</dbReference>
<dbReference type="FunFam" id="3.40.50.620:FF:000183">
    <property type="entry name" value="Glutaminyl-tRNA synthetase"/>
    <property type="match status" value="1"/>
</dbReference>
<dbReference type="SUPFAM" id="SSF50715">
    <property type="entry name" value="Ribosomal protein L25-like"/>
    <property type="match status" value="1"/>
</dbReference>
<keyword evidence="17" id="KW-1185">Reference proteome</keyword>
<feature type="domain" description="Glutamyl/glutaminyl-tRNA synthetase class Ib catalytic" evidence="11">
    <location>
        <begin position="250"/>
        <end position="558"/>
    </location>
</feature>